<dbReference type="NCBIfam" id="TIGR01643">
    <property type="entry name" value="YD_repeat_2x"/>
    <property type="match status" value="2"/>
</dbReference>
<dbReference type="InterPro" id="IPR031325">
    <property type="entry name" value="RHS_repeat"/>
</dbReference>
<reference evidence="2" key="1">
    <citation type="submission" date="2023-02" db="EMBL/GenBank/DDBJ databases">
        <title>Kitasatospora phosalacinea NBRC 14362.</title>
        <authorList>
            <person name="Ichikawa N."/>
            <person name="Sato H."/>
            <person name="Tonouchi N."/>
        </authorList>
    </citation>
    <scope>NUCLEOTIDE SEQUENCE</scope>
    <source>
        <strain evidence="2">NBRC 14362</strain>
    </source>
</reference>
<organism evidence="2 3">
    <name type="scientific">Kitasatospora phosalacinea</name>
    <dbReference type="NCBI Taxonomy" id="2065"/>
    <lineage>
        <taxon>Bacteria</taxon>
        <taxon>Bacillati</taxon>
        <taxon>Actinomycetota</taxon>
        <taxon>Actinomycetes</taxon>
        <taxon>Kitasatosporales</taxon>
        <taxon>Streptomycetaceae</taxon>
        <taxon>Kitasatospora</taxon>
    </lineage>
</organism>
<dbReference type="Gene3D" id="2.170.16.10">
    <property type="entry name" value="Hedgehog/Intein (Hint) domain"/>
    <property type="match status" value="1"/>
</dbReference>
<dbReference type="Gene3D" id="2.180.10.10">
    <property type="entry name" value="RHS repeat-associated core"/>
    <property type="match status" value="2"/>
</dbReference>
<gene>
    <name evidence="2" type="ORF">Kpho01_75910</name>
</gene>
<protein>
    <submittedName>
        <fullName evidence="2">Type IV secretion protein Rhs</fullName>
    </submittedName>
</protein>
<dbReference type="InterPro" id="IPR050708">
    <property type="entry name" value="T6SS_VgrG/RHS"/>
</dbReference>
<dbReference type="SUPFAM" id="SSF51294">
    <property type="entry name" value="Hedgehog/intein (Hint) domain"/>
    <property type="match status" value="1"/>
</dbReference>
<dbReference type="RefSeq" id="WP_051778722.1">
    <property type="nucleotide sequence ID" value="NZ_BSRX01000098.1"/>
</dbReference>
<dbReference type="PANTHER" id="PTHR32305">
    <property type="match status" value="1"/>
</dbReference>
<proteinExistence type="predicted"/>
<dbReference type="SMART" id="SM00306">
    <property type="entry name" value="HintN"/>
    <property type="match status" value="1"/>
</dbReference>
<dbReference type="EMBL" id="BSRX01000098">
    <property type="protein sequence ID" value="GLW59581.1"/>
    <property type="molecule type" value="Genomic_DNA"/>
</dbReference>
<evidence type="ECO:0000313" key="2">
    <source>
        <dbReference type="EMBL" id="GLW59581.1"/>
    </source>
</evidence>
<dbReference type="Pfam" id="PF05593">
    <property type="entry name" value="RHS_repeat"/>
    <property type="match status" value="1"/>
</dbReference>
<dbReference type="InterPro" id="IPR006530">
    <property type="entry name" value="YD"/>
</dbReference>
<evidence type="ECO:0000313" key="3">
    <source>
        <dbReference type="Proteomes" id="UP001165143"/>
    </source>
</evidence>
<comment type="caution">
    <text evidence="2">The sequence shown here is derived from an EMBL/GenBank/DDBJ whole genome shotgun (WGS) entry which is preliminary data.</text>
</comment>
<dbReference type="InterPro" id="IPR032724">
    <property type="entry name" value="SCP1.201-like"/>
</dbReference>
<dbReference type="NCBIfam" id="TIGR03696">
    <property type="entry name" value="Rhs_assc_core"/>
    <property type="match status" value="1"/>
</dbReference>
<sequence>MTTTERYHRLRDRADYWTVTDRSGTVYSFGRNQLPGWSSGKPVTNSVDSVPVYSAHPGDPCYNAAGFNSSVCTMAYKWHLDYVKNARGQAMSYWYTQDTNYYGQNQGASNTKYVRDSYLARIDYGFLDNGAFGTVPNQVQFLTGPRCVATTCDPISSSNAGTQYPDVPFDLICNSGTTCTSHWPSFFSTVRLKQIVTKQYSTATSQYTPVDTYNLVQTEPPTGDGTSPTLWLASVTRTASDTSAGGTGSITLPPVVFGGTTMQNRVDTANFPGMYRYRLTSVTSELGGLTQVTYGLPNPCTPAYTATANASTNTNSCYPVSWTPKFYTAPVTDWFQKYAVTSILETDQTGGAFARSTSYEYGGGAAWHYDDNEVVQPKYRTWGQFRGYADVTTRTGDGTRDRFTKSKTSYYRGMDGDWLSANSTRTVSLTDSQGASHTDSDQLSGMALESTAYKGDGGAVENLAITSYWVSPATATRSRTGLPSLTATAVKEAESYSRQAVTSTTPTTWRVSETNNSYISDPADTKFGLLTTTYSHTVPANAAYDQCTIYSYAAANTSLNLVGLVASQETDSVACGGFTEGSIASSPSGYNTLTAPATVNRPAQVQSATQTFYDDPTFSTTFPQAAAPTVGNVTMKRSASDYTGGAFTWQTGARTTYDTYGRPLVVKDANGNATTASYTVNAVGLTTAATVTNAKNQVAKSTIAPARGLTISATDANNITTTSQSDALGRLTGVWTQSRPTGDPANLKYSYTVSNTGLSGTTTDKLNDTLTYATSTTIYDSLGRVRQTQTPTPQDGRLITESFFDSRGWVSKTNTAFWDPDNRPAIALAANATDQLVPTQERATYDGLGRAVRVDSIKNNVVQESTTTVYGGDRTTVIPPAGGTAKTTVTDPMGRVVELDDYTARPTVTPPADTYTGTYTLSGGTSQAITYGFDGHGLQNTVTANGSTWTTTYNLLGQATGKNDPDAGVSTMQYDAVGNLIQSTDSRGKSTSTTYDALNRETATFASTIAAQSDTTRIASWVYDNDNNAVTGMTNPIGHTTTSTSYANGAAYETQAAGFNVFGESLGETVKIPAAEGTALGGKSYVYSHTYTGTGLPNTDTYPSGNGLPAETVLHTYRSAFDLPDSLASASYGYTQETTYDAWSRVLQSQIGSTTSYGIITNTYDVHTGRLNEQLVQRSNTGTPSAVDLQHYDYDQAGNTTRQVSTRLGATSETQCFTYDQLDRLTQAWTATDSCAATPTTTAHSQVGDAIPGGAYWTEWAFDALGNRTNQVEHSTTNGADAITTYSYNGNGKNQPHTLTSTSNSSTFAYDTAGNTTKRTTATGGTQTLTWDDANRLTSITGGTAGNSSYVYDADGQVLLQKDPGTTILYLPGQQYTLNTSTQAVTGTRYLALPGGGTLVRTGSLTNYRFEIADPHGTSSLVFDRTVQTPTWRQFTPYGAPRGTAATWPDNRGFLNAPTSTATSLTILGARQYDPTTGRFISLDPLFDATNAQQLGGYNYAASNPIAKSDPTGLRPDGVCGGHSICTSNELGSQGDQIIESWRPYQGGWNDFYWDPQKGEDKNHAYMTGNNVYLVYPEGTFRERLRAAFDIASYIPGLSIVGAIGGAIMDIQDGKYLDAAIGIASVIPGGKEVTSAGKVAQAINKTQKVLDEADKVESVIDTGVAVTCMIQNATHSFLPGTKVLLADGSSKPIEDVEVGDRVISTNPESGDTATESVDRTIRTPDDQEFTDLTFEASEESPEPSRDYTSNKITSTQHHPFWDVTTNKWTNAAELKVGDKVLRPDRRTLTVHSVANYHTAPRVAHDLTISNIHTYYILVGSAPILVHNVDPPCDETGLDWADSAADNFTYPGGTSGSLWIDQADAPIDLSSGQGNLVPGFQPPPGMLNANKNHAETQAAHMMHKWTVPGGIPVNATLFINNYPVCSSCRASLSTMIPTGSTLRVVYRLPSGPIKRKKFPIG</sequence>
<dbReference type="Proteomes" id="UP001165143">
    <property type="component" value="Unassembled WGS sequence"/>
</dbReference>
<evidence type="ECO:0000259" key="1">
    <source>
        <dbReference type="SMART" id="SM00306"/>
    </source>
</evidence>
<dbReference type="OrthoDB" id="291011at2"/>
<dbReference type="PANTHER" id="PTHR32305:SF17">
    <property type="entry name" value="TRNA NUCLEASE WAPA"/>
    <property type="match status" value="1"/>
</dbReference>
<dbReference type="CDD" id="cd00081">
    <property type="entry name" value="Hint"/>
    <property type="match status" value="1"/>
</dbReference>
<accession>A0A9W6PRH6</accession>
<dbReference type="Pfam" id="PF14428">
    <property type="entry name" value="DddA-like"/>
    <property type="match status" value="1"/>
</dbReference>
<dbReference type="InterPro" id="IPR003587">
    <property type="entry name" value="Hint_dom_N"/>
</dbReference>
<dbReference type="Pfam" id="PF07591">
    <property type="entry name" value="PT-HINT"/>
    <property type="match status" value="1"/>
</dbReference>
<dbReference type="InterPro" id="IPR022385">
    <property type="entry name" value="Rhs_assc_core"/>
</dbReference>
<feature type="domain" description="Hint" evidence="1">
    <location>
        <begin position="1674"/>
        <end position="1784"/>
    </location>
</feature>
<dbReference type="InterPro" id="IPR036844">
    <property type="entry name" value="Hint_dom_sf"/>
</dbReference>
<name>A0A9W6PRH6_9ACTN</name>